<evidence type="ECO:0000313" key="2">
    <source>
        <dbReference type="Proteomes" id="UP000785679"/>
    </source>
</evidence>
<protein>
    <submittedName>
        <fullName evidence="1">Uncharacterized protein</fullName>
    </submittedName>
</protein>
<proteinExistence type="predicted"/>
<dbReference type="EMBL" id="RRYP01018410">
    <property type="protein sequence ID" value="TNV73650.1"/>
    <property type="molecule type" value="Genomic_DNA"/>
</dbReference>
<dbReference type="Proteomes" id="UP000785679">
    <property type="component" value="Unassembled WGS sequence"/>
</dbReference>
<name>A0A8J8NFP0_HALGN</name>
<gene>
    <name evidence="1" type="ORF">FGO68_gene2714</name>
</gene>
<sequence length="66" mass="7641">MAVIQRYESLWLQLDIARNTANHGNPRILCELSTQVSVEERELLGLWGMKIVALIVRRQFQDFVGN</sequence>
<keyword evidence="2" id="KW-1185">Reference proteome</keyword>
<dbReference type="AlphaFoldDB" id="A0A8J8NFP0"/>
<reference evidence="1" key="1">
    <citation type="submission" date="2019-06" db="EMBL/GenBank/DDBJ databases">
        <authorList>
            <person name="Zheng W."/>
        </authorList>
    </citation>
    <scope>NUCLEOTIDE SEQUENCE</scope>
    <source>
        <strain evidence="1">QDHG01</strain>
    </source>
</reference>
<accession>A0A8J8NFP0</accession>
<comment type="caution">
    <text evidence="1">The sequence shown here is derived from an EMBL/GenBank/DDBJ whole genome shotgun (WGS) entry which is preliminary data.</text>
</comment>
<organism evidence="1 2">
    <name type="scientific">Halteria grandinella</name>
    <dbReference type="NCBI Taxonomy" id="5974"/>
    <lineage>
        <taxon>Eukaryota</taxon>
        <taxon>Sar</taxon>
        <taxon>Alveolata</taxon>
        <taxon>Ciliophora</taxon>
        <taxon>Intramacronucleata</taxon>
        <taxon>Spirotrichea</taxon>
        <taxon>Stichotrichia</taxon>
        <taxon>Sporadotrichida</taxon>
        <taxon>Halteriidae</taxon>
        <taxon>Halteria</taxon>
    </lineage>
</organism>
<evidence type="ECO:0000313" key="1">
    <source>
        <dbReference type="EMBL" id="TNV73650.1"/>
    </source>
</evidence>